<keyword evidence="1 4" id="KW-0479">Metal-binding</keyword>
<comment type="function">
    <text evidence="1">Catalyzes the hydrolytic cleavage of a subset of L-isoaspartyl (L-beta-aspartyl) dipeptides. Used to degrade proteins damaged by L-isoaspartyl residues formation.</text>
</comment>
<dbReference type="GO" id="GO:0005737">
    <property type="term" value="C:cytoplasm"/>
    <property type="evidence" value="ECO:0007669"/>
    <property type="project" value="UniProtKB-SubCell"/>
</dbReference>
<evidence type="ECO:0000259" key="5">
    <source>
        <dbReference type="Pfam" id="PF01979"/>
    </source>
</evidence>
<dbReference type="SUPFAM" id="SSF51556">
    <property type="entry name" value="Metallo-dependent hydrolases"/>
    <property type="match status" value="1"/>
</dbReference>
<dbReference type="InterPro" id="IPR050378">
    <property type="entry name" value="Metallo-dep_Hydrolases_sf"/>
</dbReference>
<comment type="PTM">
    <text evidence="1">Carboxylation allows a single lysine to coordinate two zinc ions.</text>
</comment>
<feature type="binding site" evidence="3">
    <location>
        <position position="238"/>
    </location>
    <ligand>
        <name>substrate</name>
    </ligand>
</feature>
<evidence type="ECO:0000256" key="3">
    <source>
        <dbReference type="PIRSR" id="PIRSR001238-2"/>
    </source>
</evidence>
<name>A0A8S0WFH6_9FIRM</name>
<dbReference type="EMBL" id="LR746496">
    <property type="protein sequence ID" value="CAA7601052.1"/>
    <property type="molecule type" value="Genomic_DNA"/>
</dbReference>
<dbReference type="GO" id="GO:0046872">
    <property type="term" value="F:metal ion binding"/>
    <property type="evidence" value="ECO:0007669"/>
    <property type="project" value="UniProtKB-KW"/>
</dbReference>
<feature type="binding site" evidence="4">
    <location>
        <position position="235"/>
    </location>
    <ligand>
        <name>Zn(2+)</name>
        <dbReference type="ChEBI" id="CHEBI:29105"/>
        <label>2</label>
        <note>catalytic</note>
    </ligand>
</feature>
<dbReference type="KEGG" id="aacx:DEACI_1705"/>
<dbReference type="PANTHER" id="PTHR11647:SF1">
    <property type="entry name" value="COLLAPSIN RESPONSE MEDIATOR PROTEIN"/>
    <property type="match status" value="1"/>
</dbReference>
<feature type="binding site" evidence="3">
    <location>
        <position position="174"/>
    </location>
    <ligand>
        <name>substrate</name>
    </ligand>
</feature>
<keyword evidence="1 6" id="KW-0378">Hydrolase</keyword>
<dbReference type="EMBL" id="CDGJ01000036">
    <property type="protein sequence ID" value="CEJ06926.1"/>
    <property type="molecule type" value="Genomic_DNA"/>
</dbReference>
<dbReference type="InterPro" id="IPR006680">
    <property type="entry name" value="Amidohydro-rel"/>
</dbReference>
<dbReference type="Proteomes" id="UP000836597">
    <property type="component" value="Chromosome"/>
</dbReference>
<evidence type="ECO:0000313" key="8">
    <source>
        <dbReference type="Proteomes" id="UP001071230"/>
    </source>
</evidence>
<dbReference type="Proteomes" id="UP001071230">
    <property type="component" value="Unassembled WGS sequence"/>
</dbReference>
<evidence type="ECO:0000313" key="7">
    <source>
        <dbReference type="EMBL" id="CEJ06926.1"/>
    </source>
</evidence>
<dbReference type="EC" id="3.4.19.-" evidence="1"/>
<dbReference type="GO" id="GO:0008798">
    <property type="term" value="F:beta-aspartyl-peptidase activity"/>
    <property type="evidence" value="ECO:0007669"/>
    <property type="project" value="InterPro"/>
</dbReference>
<dbReference type="RefSeq" id="WP_240984627.1">
    <property type="nucleotide sequence ID" value="NZ_CDGJ01000036.1"/>
</dbReference>
<protein>
    <recommendedName>
        <fullName evidence="1">Isoaspartyl dipeptidase</fullName>
        <ecNumber evidence="1">3.4.19.-</ecNumber>
    </recommendedName>
</protein>
<dbReference type="InterPro" id="IPR032466">
    <property type="entry name" value="Metal_Hydrolase"/>
</dbReference>
<keyword evidence="1" id="KW-0645">Protease</keyword>
<comment type="similarity">
    <text evidence="1">Belongs to the peptidase M38 family.</text>
</comment>
<keyword evidence="8" id="KW-1185">Reference proteome</keyword>
<dbReference type="SUPFAM" id="SSF51338">
    <property type="entry name" value="Composite domain of metallo-dependent hydrolases"/>
    <property type="match status" value="1"/>
</dbReference>
<evidence type="ECO:0000256" key="1">
    <source>
        <dbReference type="PIRNR" id="PIRNR001238"/>
    </source>
</evidence>
<feature type="binding site" evidence="3">
    <location>
        <position position="141"/>
    </location>
    <ligand>
        <name>substrate</name>
    </ligand>
</feature>
<dbReference type="AlphaFoldDB" id="A0A8S0WFH6"/>
<comment type="subcellular location">
    <subcellularLocation>
        <location evidence="1">Cytoplasm</location>
    </subcellularLocation>
</comment>
<proteinExistence type="inferred from homology"/>
<feature type="binding site" evidence="3">
    <location>
        <position position="300"/>
    </location>
    <ligand>
        <name>substrate</name>
    </ligand>
</feature>
<dbReference type="Pfam" id="PF01979">
    <property type="entry name" value="Amidohydro_1"/>
    <property type="match status" value="1"/>
</dbReference>
<feature type="binding site" evidence="3">
    <location>
        <begin position="79"/>
        <end position="81"/>
    </location>
    <ligand>
        <name>substrate</name>
    </ligand>
</feature>
<evidence type="ECO:0000256" key="2">
    <source>
        <dbReference type="PIRSR" id="PIRSR001238-1"/>
    </source>
</evidence>
<sequence>MQRSREEQQPLFTILKGGHRFTPEDAGVGDVVLAAGTISNLAEDIAAAPAYGAVEVLDVRGKYVVPGFVDQHVHILGGGGEGGYTTRTPEVMLSQLTEAGITTVVGCLGTDGTTRHVSSLLAKARALEEEGVTTYIYTGAYEVPAPTITENVRNDLILIDKVIGCGEVAIADHRSAQPGKEDLKKLAAQCRVGGLLSGKAGVLHLHVGGSRQGLKHLFEILDEGEIPVSQFTPTHINRSQAVLEEGIVFARRGGMIDFTTSAKPAAVDGSRLKAARAVRFCLEKGVGIGSMTLSSDGNGSLPLFNEHGQTVGLAVGEPVSLHREFRDMVVSENLGLEASLRVVTVNPARSLRLFPSKGVLRVGADADILILNEELEIEYVFARGRCLVRQGRAVVKGTFERS</sequence>
<feature type="binding site" evidence="4">
    <location>
        <position position="74"/>
    </location>
    <ligand>
        <name>Zn(2+)</name>
        <dbReference type="ChEBI" id="CHEBI:29105"/>
        <label>1</label>
        <note>catalytic</note>
    </ligand>
</feature>
<dbReference type="Gene3D" id="3.20.20.140">
    <property type="entry name" value="Metal-dependent hydrolases"/>
    <property type="match status" value="1"/>
</dbReference>
<dbReference type="InterPro" id="IPR010229">
    <property type="entry name" value="Pept_M38_dipep"/>
</dbReference>
<dbReference type="PIRSF" id="PIRSF001238">
    <property type="entry name" value="IadA"/>
    <property type="match status" value="1"/>
</dbReference>
<dbReference type="GO" id="GO:0016810">
    <property type="term" value="F:hydrolase activity, acting on carbon-nitrogen (but not peptide) bonds"/>
    <property type="evidence" value="ECO:0007669"/>
    <property type="project" value="InterPro"/>
</dbReference>
<dbReference type="InterPro" id="IPR011059">
    <property type="entry name" value="Metal-dep_hydrolase_composite"/>
</dbReference>
<feature type="active site" description="Proton acceptor" evidence="2">
    <location>
        <position position="296"/>
    </location>
</feature>
<evidence type="ECO:0000256" key="4">
    <source>
        <dbReference type="PIRSR" id="PIRSR001238-3"/>
    </source>
</evidence>
<feature type="binding site" evidence="4">
    <location>
        <position position="296"/>
    </location>
    <ligand>
        <name>Zn(2+)</name>
        <dbReference type="ChEBI" id="CHEBI:29105"/>
        <label>1</label>
        <note>catalytic</note>
    </ligand>
</feature>
<keyword evidence="1 4" id="KW-0862">Zinc</keyword>
<comment type="cofactor">
    <cofactor evidence="1 4">
        <name>Zn(2+)</name>
        <dbReference type="ChEBI" id="CHEBI:29105"/>
    </cofactor>
    <text evidence="1 4">Binds 2 Zn(2+) ions per subunit.</text>
</comment>
<keyword evidence="1" id="KW-0482">Metalloprotease</keyword>
<reference evidence="7" key="1">
    <citation type="submission" date="2014-11" db="EMBL/GenBank/DDBJ databases">
        <authorList>
            <person name="Hornung B.V."/>
        </authorList>
    </citation>
    <scope>NUCLEOTIDE SEQUENCE</scope>
    <source>
        <strain evidence="7">INE</strain>
    </source>
</reference>
<dbReference type="PANTHER" id="PTHR11647">
    <property type="entry name" value="HYDRANTOINASE/DIHYDROPYRIMIDINASE FAMILY MEMBER"/>
    <property type="match status" value="1"/>
</dbReference>
<gene>
    <name evidence="7" type="ORF">DEACI_1380</name>
    <name evidence="6" type="ORF">DEACI_1705</name>
</gene>
<evidence type="ECO:0000313" key="6">
    <source>
        <dbReference type="EMBL" id="CAA7601052.1"/>
    </source>
</evidence>
<feature type="domain" description="Amidohydrolase-related" evidence="5">
    <location>
        <begin position="63"/>
        <end position="385"/>
    </location>
</feature>
<feature type="binding site" evidence="4">
    <location>
        <position position="206"/>
    </location>
    <ligand>
        <name>Zn(2+)</name>
        <dbReference type="ChEBI" id="CHEBI:29105"/>
        <label>2</label>
        <note>catalytic</note>
    </ligand>
</feature>
<dbReference type="Gene3D" id="2.30.40.10">
    <property type="entry name" value="Urease, subunit C, domain 1"/>
    <property type="match status" value="1"/>
</dbReference>
<dbReference type="GO" id="GO:0006508">
    <property type="term" value="P:proteolysis"/>
    <property type="evidence" value="ECO:0007669"/>
    <property type="project" value="UniProtKB-KW"/>
</dbReference>
<feature type="binding site" evidence="3">
    <location>
        <position position="110"/>
    </location>
    <ligand>
        <name>substrate</name>
    </ligand>
</feature>
<organism evidence="6">
    <name type="scientific">Acididesulfobacillus acetoxydans</name>
    <dbReference type="NCBI Taxonomy" id="1561005"/>
    <lineage>
        <taxon>Bacteria</taxon>
        <taxon>Bacillati</taxon>
        <taxon>Bacillota</taxon>
        <taxon>Clostridia</taxon>
        <taxon>Eubacteriales</taxon>
        <taxon>Peptococcaceae</taxon>
        <taxon>Acididesulfobacillus</taxon>
    </lineage>
</organism>
<dbReference type="GO" id="GO:0008237">
    <property type="term" value="F:metallopeptidase activity"/>
    <property type="evidence" value="ECO:0007669"/>
    <property type="project" value="UniProtKB-KW"/>
</dbReference>
<reference evidence="6" key="2">
    <citation type="submission" date="2020-01" db="EMBL/GenBank/DDBJ databases">
        <authorList>
            <person name="Hornung B."/>
        </authorList>
    </citation>
    <scope>NUCLEOTIDE SEQUENCE</scope>
    <source>
        <strain evidence="6">PacBioINE</strain>
    </source>
</reference>
<dbReference type="NCBIfam" id="TIGR01975">
    <property type="entry name" value="isoAsp_dipep"/>
    <property type="match status" value="1"/>
</dbReference>
<accession>A0A8S0WFH6</accession>
<feature type="binding site" evidence="4">
    <location>
        <position position="72"/>
    </location>
    <ligand>
        <name>Zn(2+)</name>
        <dbReference type="ChEBI" id="CHEBI:29105"/>
        <label>1</label>
        <note>catalytic</note>
    </ligand>
</feature>